<dbReference type="eggNOG" id="COG0842">
    <property type="taxonomic scope" value="Bacteria"/>
</dbReference>
<feature type="transmembrane region" description="Helical" evidence="5">
    <location>
        <begin position="64"/>
        <end position="83"/>
    </location>
</feature>
<organism evidence="7 8">
    <name type="scientific">Crinalium epipsammum PCC 9333</name>
    <dbReference type="NCBI Taxonomy" id="1173022"/>
    <lineage>
        <taxon>Bacteria</taxon>
        <taxon>Bacillati</taxon>
        <taxon>Cyanobacteriota</taxon>
        <taxon>Cyanophyceae</taxon>
        <taxon>Gomontiellales</taxon>
        <taxon>Gomontiellaceae</taxon>
        <taxon>Crinalium</taxon>
    </lineage>
</organism>
<comment type="subcellular location">
    <subcellularLocation>
        <location evidence="5">Cell membrane</location>
        <topology evidence="5">Multi-pass membrane protein</topology>
    </subcellularLocation>
    <subcellularLocation>
        <location evidence="1">Membrane</location>
        <topology evidence="1">Multi-pass membrane protein</topology>
    </subcellularLocation>
</comment>
<evidence type="ECO:0000313" key="7">
    <source>
        <dbReference type="EMBL" id="AFZ11994.1"/>
    </source>
</evidence>
<dbReference type="HOGENOM" id="CLU_1080569_0_0_3"/>
<evidence type="ECO:0000256" key="3">
    <source>
        <dbReference type="ARBA" id="ARBA00022989"/>
    </source>
</evidence>
<keyword evidence="3 5" id="KW-1133">Transmembrane helix</keyword>
<evidence type="ECO:0000256" key="5">
    <source>
        <dbReference type="RuleBase" id="RU361157"/>
    </source>
</evidence>
<evidence type="ECO:0000259" key="6">
    <source>
        <dbReference type="PROSITE" id="PS51012"/>
    </source>
</evidence>
<dbReference type="GO" id="GO:0140359">
    <property type="term" value="F:ABC-type transporter activity"/>
    <property type="evidence" value="ECO:0007669"/>
    <property type="project" value="InterPro"/>
</dbReference>
<dbReference type="Pfam" id="PF01061">
    <property type="entry name" value="ABC2_membrane"/>
    <property type="match status" value="1"/>
</dbReference>
<keyword evidence="8" id="KW-1185">Reference proteome</keyword>
<dbReference type="EMBL" id="CP003620">
    <property type="protein sequence ID" value="AFZ11994.1"/>
    <property type="molecule type" value="Genomic_DNA"/>
</dbReference>
<keyword evidence="5" id="KW-1003">Cell membrane</keyword>
<dbReference type="AlphaFoldDB" id="K9VWQ5"/>
<reference evidence="7 8" key="1">
    <citation type="submission" date="2012-06" db="EMBL/GenBank/DDBJ databases">
        <title>Finished chromosome of genome of Crinalium epipsammum PCC 9333.</title>
        <authorList>
            <consortium name="US DOE Joint Genome Institute"/>
            <person name="Gugger M."/>
            <person name="Coursin T."/>
            <person name="Rippka R."/>
            <person name="Tandeau De Marsac N."/>
            <person name="Huntemann M."/>
            <person name="Wei C.-L."/>
            <person name="Han J."/>
            <person name="Detter J.C."/>
            <person name="Han C."/>
            <person name="Tapia R."/>
            <person name="Davenport K."/>
            <person name="Daligault H."/>
            <person name="Erkkila T."/>
            <person name="Gu W."/>
            <person name="Munk A.C.C."/>
            <person name="Teshima H."/>
            <person name="Xu Y."/>
            <person name="Chain P."/>
            <person name="Chen A."/>
            <person name="Krypides N."/>
            <person name="Mavromatis K."/>
            <person name="Markowitz V."/>
            <person name="Szeto E."/>
            <person name="Ivanova N."/>
            <person name="Mikhailova N."/>
            <person name="Ovchinnikova G."/>
            <person name="Pagani I."/>
            <person name="Pati A."/>
            <person name="Goodwin L."/>
            <person name="Peters L."/>
            <person name="Pitluck S."/>
            <person name="Woyke T."/>
            <person name="Kerfeld C."/>
        </authorList>
    </citation>
    <scope>NUCLEOTIDE SEQUENCE [LARGE SCALE GENOMIC DNA]</scope>
    <source>
        <strain evidence="7 8">PCC 9333</strain>
    </source>
</reference>
<dbReference type="PANTHER" id="PTHR43027:SF1">
    <property type="entry name" value="DOXORUBICIN RESISTANCE ABC TRANSPORTER PERMEASE PROTEIN DRRC-RELATED"/>
    <property type="match status" value="1"/>
</dbReference>
<feature type="transmembrane region" description="Helical" evidence="5">
    <location>
        <begin position="103"/>
        <end position="131"/>
    </location>
</feature>
<accession>K9VWQ5</accession>
<dbReference type="InterPro" id="IPR047817">
    <property type="entry name" value="ABC2_TM_bact-type"/>
</dbReference>
<evidence type="ECO:0000256" key="4">
    <source>
        <dbReference type="ARBA" id="ARBA00023136"/>
    </source>
</evidence>
<feature type="domain" description="ABC transmembrane type-2" evidence="6">
    <location>
        <begin position="24"/>
        <end position="251"/>
    </location>
</feature>
<feature type="transmembrane region" description="Helical" evidence="5">
    <location>
        <begin position="137"/>
        <end position="157"/>
    </location>
</feature>
<feature type="transmembrane region" description="Helical" evidence="5">
    <location>
        <begin position="24"/>
        <end position="44"/>
    </location>
</feature>
<proteinExistence type="inferred from homology"/>
<evidence type="ECO:0000313" key="8">
    <source>
        <dbReference type="Proteomes" id="UP000010472"/>
    </source>
</evidence>
<keyword evidence="5" id="KW-0813">Transport</keyword>
<dbReference type="GO" id="GO:0043190">
    <property type="term" value="C:ATP-binding cassette (ABC) transporter complex"/>
    <property type="evidence" value="ECO:0007669"/>
    <property type="project" value="InterPro"/>
</dbReference>
<evidence type="ECO:0000256" key="1">
    <source>
        <dbReference type="ARBA" id="ARBA00004141"/>
    </source>
</evidence>
<name>K9VWQ5_9CYAN</name>
<keyword evidence="2 5" id="KW-0812">Transmembrane</keyword>
<dbReference type="PANTHER" id="PTHR43027">
    <property type="entry name" value="DOXORUBICIN RESISTANCE ABC TRANSPORTER PERMEASE PROTEIN DRRC-RELATED"/>
    <property type="match status" value="1"/>
</dbReference>
<feature type="transmembrane region" description="Helical" evidence="5">
    <location>
        <begin position="169"/>
        <end position="188"/>
    </location>
</feature>
<dbReference type="Proteomes" id="UP000010472">
    <property type="component" value="Chromosome"/>
</dbReference>
<dbReference type="InterPro" id="IPR000412">
    <property type="entry name" value="ABC_2_transport"/>
</dbReference>
<dbReference type="PATRIC" id="fig|1173022.3.peg.1171"/>
<evidence type="ECO:0000256" key="2">
    <source>
        <dbReference type="ARBA" id="ARBA00022692"/>
    </source>
</evidence>
<feature type="transmembrane region" description="Helical" evidence="5">
    <location>
        <begin position="228"/>
        <end position="248"/>
    </location>
</feature>
<dbReference type="PIRSF" id="PIRSF006648">
    <property type="entry name" value="DrrB"/>
    <property type="match status" value="1"/>
</dbReference>
<dbReference type="InterPro" id="IPR052902">
    <property type="entry name" value="ABC-2_transporter"/>
</dbReference>
<dbReference type="STRING" id="1173022.Cri9333_1083"/>
<dbReference type="KEGG" id="cep:Cri9333_1083"/>
<comment type="similarity">
    <text evidence="5">Belongs to the ABC-2 integral membrane protein family.</text>
</comment>
<dbReference type="InterPro" id="IPR013525">
    <property type="entry name" value="ABC2_TM"/>
</dbReference>
<gene>
    <name evidence="7" type="ORF">Cri9333_1083</name>
</gene>
<protein>
    <recommendedName>
        <fullName evidence="5">Transport permease protein</fullName>
    </recommendedName>
</protein>
<sequence>MMKYWRETLAVAQRILIELLRRRFSLILWCIFPITILVINGFLIAERTKLSMSEAFENVAPSALIGSALFFSCMGGTVSTVVAEREQQTLKRLFLSPLSGLSYFLGIFVAHSCIGIGQTLIIYTVAAFWGAKFQGSLLLGGIIILLSIISYVGLGFILSTHLARRTNDVNSIVASFGIPLLMMGGAFFPTSFFPDSLLKIAKWNPIYHMNEALVAVSDQGDGLAKIEFHFWFLCVFAFLVAGGGWLSYRSMVQIERRL</sequence>
<keyword evidence="4 5" id="KW-0472">Membrane</keyword>
<dbReference type="PROSITE" id="PS51012">
    <property type="entry name" value="ABC_TM2"/>
    <property type="match status" value="1"/>
</dbReference>